<keyword evidence="1" id="KW-0472">Membrane</keyword>
<feature type="domain" description="DUF5129" evidence="2">
    <location>
        <begin position="67"/>
        <end position="406"/>
    </location>
</feature>
<keyword evidence="4" id="KW-1185">Reference proteome</keyword>
<organism evidence="3 4">
    <name type="scientific">Actinomyces viscosus</name>
    <dbReference type="NCBI Taxonomy" id="1656"/>
    <lineage>
        <taxon>Bacteria</taxon>
        <taxon>Bacillati</taxon>
        <taxon>Actinomycetota</taxon>
        <taxon>Actinomycetes</taxon>
        <taxon>Actinomycetales</taxon>
        <taxon>Actinomycetaceae</taxon>
        <taxon>Actinomyces</taxon>
    </lineage>
</organism>
<accession>A0ABT7U144</accession>
<dbReference type="InterPro" id="IPR033435">
    <property type="entry name" value="DUF5129"/>
</dbReference>
<dbReference type="Proteomes" id="UP001529257">
    <property type="component" value="Unassembled WGS sequence"/>
</dbReference>
<evidence type="ECO:0000259" key="2">
    <source>
        <dbReference type="Pfam" id="PF17173"/>
    </source>
</evidence>
<dbReference type="EMBL" id="JAUDBR010000017">
    <property type="protein sequence ID" value="MDM8077540.1"/>
    <property type="molecule type" value="Genomic_DNA"/>
</dbReference>
<feature type="transmembrane region" description="Helical" evidence="1">
    <location>
        <begin position="32"/>
        <end position="53"/>
    </location>
</feature>
<evidence type="ECO:0000313" key="4">
    <source>
        <dbReference type="Proteomes" id="UP001529257"/>
    </source>
</evidence>
<sequence>METRTQQEAEVGNTMVLGRAVLERRRRNTSDIVTFVANIAVCAMMISMLPIAILGPFRQGHAPTVNVRDEAGIFDSQTLRRDLQSLRFRQDIRFEVVSLTGWGINNLDAATANYAENIFDYRQDFRASGGGRWKEGVVVIAVAPHAHQMAFYPGADVSLERSEQVAIQDAAASRFAAQDWNGGVVAMGRQAETYLGPYGMTVSGIGVVGAGVLCVAGVVRLVIYCRRGLSARRRARAAARSYAQVTYDYDSTALRVGTLEPGSPESHQLAQRYQRFEAEYDDVARAWNRFGEPRGIDWFSKSVQHEALELERRSAALDDGDDVIVDTVSMLTMSPTWEQVWGKLQEPVLERLRSVTRMVRSASRRRSGLQVDAVQNWVGHQNRRLGELTNSLDQGEISPAAALAELDRISRLVATVETAVARRRDVVANAAAATSTATAVRV</sequence>
<evidence type="ECO:0000313" key="3">
    <source>
        <dbReference type="EMBL" id="MDM8077540.1"/>
    </source>
</evidence>
<dbReference type="Pfam" id="PF17173">
    <property type="entry name" value="DUF5129"/>
    <property type="match status" value="1"/>
</dbReference>
<feature type="transmembrane region" description="Helical" evidence="1">
    <location>
        <begin position="202"/>
        <end position="223"/>
    </location>
</feature>
<dbReference type="RefSeq" id="WP_289597422.1">
    <property type="nucleotide sequence ID" value="NZ_JAUDBR010000017.1"/>
</dbReference>
<dbReference type="Gene3D" id="3.10.310.50">
    <property type="match status" value="1"/>
</dbReference>
<name>A0ABT7U144_ACTVI</name>
<keyword evidence="1" id="KW-0812">Transmembrane</keyword>
<reference evidence="4" key="1">
    <citation type="submission" date="2023-06" db="EMBL/GenBank/DDBJ databases">
        <title>Identification and characterization of horizontal gene transfer across gut microbiota members of farm animals based on homology search.</title>
        <authorList>
            <person name="Zeman M."/>
            <person name="Kubasova T."/>
            <person name="Jahodarova E."/>
            <person name="Nykrynova M."/>
            <person name="Rychlik I."/>
        </authorList>
    </citation>
    <scope>NUCLEOTIDE SEQUENCE [LARGE SCALE GENOMIC DNA]</scope>
    <source>
        <strain evidence="4">ET81</strain>
    </source>
</reference>
<protein>
    <submittedName>
        <fullName evidence="3">DUF5129 domain-containing protein</fullName>
    </submittedName>
</protein>
<evidence type="ECO:0000256" key="1">
    <source>
        <dbReference type="SAM" id="Phobius"/>
    </source>
</evidence>
<proteinExistence type="predicted"/>
<keyword evidence="1" id="KW-1133">Transmembrane helix</keyword>
<gene>
    <name evidence="3" type="ORF">QUV91_10820</name>
</gene>
<comment type="caution">
    <text evidence="3">The sequence shown here is derived from an EMBL/GenBank/DDBJ whole genome shotgun (WGS) entry which is preliminary data.</text>
</comment>